<dbReference type="PROSITE" id="PS00109">
    <property type="entry name" value="PROTEIN_KINASE_TYR"/>
    <property type="match status" value="1"/>
</dbReference>
<sequence length="324" mass="34420">MTVAGSGTRITWDDLPVRVRQTVQDVLGDAVVSAVSQPGGFSVGTADRVLTDTGRRAFVKAVAPHLNEHTPAMHRREIEIAGVLPSHLPAPRLLGSYDDGTWVVAILEDVDGRHPQVPWSDFELDAVLSAVRELGAVRAAELESAGVTLRSLADDLAHEFTGWSRVAADPPPKLDPWAAARLDLLTGLAATGLQGARGDALVHGDLRADNILLTEQGPVLVDWPWTVRGGPWIDTLTVLLDAVVSSPSPQSALTDAEARLARWLPDAAPGCASGEAVTGFLAGLAGMWADAARLPAPPGMAKLREFQRREGAAALAWLRLRLRS</sequence>
<proteinExistence type="predicted"/>
<dbReference type="RefSeq" id="WP_123302559.1">
    <property type="nucleotide sequence ID" value="NZ_RKHK01000001.1"/>
</dbReference>
<accession>A0A3N2B9H5</accession>
<evidence type="ECO:0000259" key="1">
    <source>
        <dbReference type="Pfam" id="PF01636"/>
    </source>
</evidence>
<dbReference type="InterPro" id="IPR002575">
    <property type="entry name" value="Aminoglycoside_PTrfase"/>
</dbReference>
<reference evidence="2 3" key="1">
    <citation type="submission" date="2018-11" db="EMBL/GenBank/DDBJ databases">
        <title>Sequencing the genomes of 1000 actinobacteria strains.</title>
        <authorList>
            <person name="Klenk H.-P."/>
        </authorList>
    </citation>
    <scope>NUCLEOTIDE SEQUENCE [LARGE SCALE GENOMIC DNA]</scope>
    <source>
        <strain evidence="2 3">DSM 11294</strain>
    </source>
</reference>
<keyword evidence="2" id="KW-0418">Kinase</keyword>
<dbReference type="EMBL" id="RKHK01000001">
    <property type="protein sequence ID" value="ROR71907.1"/>
    <property type="molecule type" value="Genomic_DNA"/>
</dbReference>
<dbReference type="AlphaFoldDB" id="A0A3N2B9H5"/>
<name>A0A3N2B9H5_9MICO</name>
<dbReference type="Proteomes" id="UP000280668">
    <property type="component" value="Unassembled WGS sequence"/>
</dbReference>
<dbReference type="SUPFAM" id="SSF56112">
    <property type="entry name" value="Protein kinase-like (PK-like)"/>
    <property type="match status" value="1"/>
</dbReference>
<evidence type="ECO:0000313" key="2">
    <source>
        <dbReference type="EMBL" id="ROR71907.1"/>
    </source>
</evidence>
<keyword evidence="2" id="KW-0808">Transferase</keyword>
<feature type="domain" description="Aminoglycoside phosphotransferase" evidence="1">
    <location>
        <begin position="49"/>
        <end position="248"/>
    </location>
</feature>
<dbReference type="InterPro" id="IPR011009">
    <property type="entry name" value="Kinase-like_dom_sf"/>
</dbReference>
<dbReference type="OrthoDB" id="2570531at2"/>
<comment type="caution">
    <text evidence="2">The sequence shown here is derived from an EMBL/GenBank/DDBJ whole genome shotgun (WGS) entry which is preliminary data.</text>
</comment>
<evidence type="ECO:0000313" key="3">
    <source>
        <dbReference type="Proteomes" id="UP000280668"/>
    </source>
</evidence>
<dbReference type="GO" id="GO:0004672">
    <property type="term" value="F:protein kinase activity"/>
    <property type="evidence" value="ECO:0007669"/>
    <property type="project" value="InterPro"/>
</dbReference>
<dbReference type="Gene3D" id="3.90.1200.10">
    <property type="match status" value="1"/>
</dbReference>
<gene>
    <name evidence="2" type="ORF">EDD31_0246</name>
</gene>
<protein>
    <submittedName>
        <fullName evidence="2">Aminoglycoside phosphotransferase (APT) family kinase protein</fullName>
    </submittedName>
</protein>
<organism evidence="2 3">
    <name type="scientific">Bogoriella caseilytica</name>
    <dbReference type="NCBI Taxonomy" id="56055"/>
    <lineage>
        <taxon>Bacteria</taxon>
        <taxon>Bacillati</taxon>
        <taxon>Actinomycetota</taxon>
        <taxon>Actinomycetes</taxon>
        <taxon>Micrococcales</taxon>
        <taxon>Bogoriellaceae</taxon>
        <taxon>Bogoriella</taxon>
    </lineage>
</organism>
<keyword evidence="3" id="KW-1185">Reference proteome</keyword>
<dbReference type="InterPro" id="IPR008266">
    <property type="entry name" value="Tyr_kinase_AS"/>
</dbReference>
<dbReference type="Pfam" id="PF01636">
    <property type="entry name" value="APH"/>
    <property type="match status" value="1"/>
</dbReference>